<dbReference type="HOGENOM" id="CLU_151876_1_1_10"/>
<dbReference type="RefSeq" id="WP_015808494.1">
    <property type="nucleotide sequence ID" value="NC_013061.1"/>
</dbReference>
<dbReference type="OrthoDB" id="671991at2"/>
<dbReference type="AlphaFoldDB" id="C6Y0V6"/>
<name>C6Y0V6_PEDHD</name>
<evidence type="ECO:0000313" key="2">
    <source>
        <dbReference type="Proteomes" id="UP000000852"/>
    </source>
</evidence>
<accession>C6Y0V6</accession>
<sequence length="108" mass="12123">MKYLVLLFTIYVMALLAWPCCGSETSLSSEHEDLCYESADARQQDKHESPHPCSPFFHCSNYHSFVAAPAVNKILSVLAGEQNTSFPEYKSCPVILFPGDIWQPPQLV</sequence>
<keyword evidence="2" id="KW-1185">Reference proteome</keyword>
<protein>
    <submittedName>
        <fullName evidence="1">Uncharacterized protein</fullName>
    </submittedName>
</protein>
<reference evidence="1 2" key="1">
    <citation type="journal article" date="2009" name="Stand. Genomic Sci.">
        <title>Complete genome sequence of Pedobacter heparinus type strain (HIM 762-3).</title>
        <authorList>
            <person name="Han C."/>
            <person name="Spring S."/>
            <person name="Lapidus A."/>
            <person name="Del Rio T.G."/>
            <person name="Tice H."/>
            <person name="Copeland A."/>
            <person name="Cheng J.F."/>
            <person name="Lucas S."/>
            <person name="Chen F."/>
            <person name="Nolan M."/>
            <person name="Bruce D."/>
            <person name="Goodwin L."/>
            <person name="Pitluck S."/>
            <person name="Ivanova N."/>
            <person name="Mavromatis K."/>
            <person name="Mikhailova N."/>
            <person name="Pati A."/>
            <person name="Chen A."/>
            <person name="Palaniappan K."/>
            <person name="Land M."/>
            <person name="Hauser L."/>
            <person name="Chang Y.J."/>
            <person name="Jeffries C.C."/>
            <person name="Saunders E."/>
            <person name="Chertkov O."/>
            <person name="Brettin T."/>
            <person name="Goker M."/>
            <person name="Rohde M."/>
            <person name="Bristow J."/>
            <person name="Eisen J.A."/>
            <person name="Markowitz V."/>
            <person name="Hugenholtz P."/>
            <person name="Kyrpides N.C."/>
            <person name="Klenk H.P."/>
            <person name="Detter J.C."/>
        </authorList>
    </citation>
    <scope>NUCLEOTIDE SEQUENCE [LARGE SCALE GENOMIC DNA]</scope>
    <source>
        <strain evidence="2">ATCC 13125 / DSM 2366 / CIP 104194 / JCM 7457 / NBRC 12017 / NCIMB 9290 / NRRL B-14731 / HIM 762-3</strain>
    </source>
</reference>
<evidence type="ECO:0000313" key="1">
    <source>
        <dbReference type="EMBL" id="ACU04883.1"/>
    </source>
</evidence>
<dbReference type="Proteomes" id="UP000000852">
    <property type="component" value="Chromosome"/>
</dbReference>
<proteinExistence type="predicted"/>
<organism evidence="1 2">
    <name type="scientific">Pedobacter heparinus (strain ATCC 13125 / DSM 2366 / CIP 104194 / JCM 7457 / NBRC 12017 / NCIMB 9290 / NRRL B-14731 / HIM 762-3)</name>
    <dbReference type="NCBI Taxonomy" id="485917"/>
    <lineage>
        <taxon>Bacteria</taxon>
        <taxon>Pseudomonadati</taxon>
        <taxon>Bacteroidota</taxon>
        <taxon>Sphingobacteriia</taxon>
        <taxon>Sphingobacteriales</taxon>
        <taxon>Sphingobacteriaceae</taxon>
        <taxon>Pedobacter</taxon>
    </lineage>
</organism>
<dbReference type="KEGG" id="phe:Phep_2682"/>
<gene>
    <name evidence="1" type="ordered locus">Phep_2682</name>
</gene>
<dbReference type="EMBL" id="CP001681">
    <property type="protein sequence ID" value="ACU04883.1"/>
    <property type="molecule type" value="Genomic_DNA"/>
</dbReference>
<dbReference type="STRING" id="485917.Phep_2682"/>